<protein>
    <recommendedName>
        <fullName evidence="8">BED-type domain-containing protein</fullName>
    </recommendedName>
</protein>
<evidence type="ECO:0000256" key="4">
    <source>
        <dbReference type="ARBA" id="ARBA00022833"/>
    </source>
</evidence>
<sequence length="461" mass="52694">MSVNKVPDIAWDHCTLLGGKNRKVKCNYCGKGVTGTNRLKYHLACIRGDVMPCERVPLQVKTLMETSILERLRQRLTSEIGPEDQNFPWSRDLRKLYDKLQSKSEESKATKSTTNKKGKVDIENKLKRKMEIFNPVSLALQGSDDKWRHACRSIGRFFFESGVEISASESPAFQSMIDAIISCGFGFKSPSASELRGWILKEEVREVNERLKEVLLDDAKSITRFIYNKAQVLKMTRLHTKGRELVQPAKTGIVGCFLTLQMDFFSDAEVSSGLIECIDQMIMDLHLQDMVLQQLEEYKAAKDGFAEGMVISQRNECLPAEWWSSCGGHCPNLQRVAIRILSQTCTTSKCKLDWSLMRQLHSGKRNRIEQQRLADLVSVHYNLQLNNIKSPLRSYRPTTEMELNQMSDWLVGFQDHGETSNWMDLEFEETEVADKACDQGLPIFQPKEELDLEDYKNQGVS</sequence>
<evidence type="ECO:0000256" key="7">
    <source>
        <dbReference type="PROSITE-ProRule" id="PRU00027"/>
    </source>
</evidence>
<dbReference type="Pfam" id="PF02892">
    <property type="entry name" value="zf-BED"/>
    <property type="match status" value="1"/>
</dbReference>
<keyword evidence="3 7" id="KW-0863">Zinc-finger</keyword>
<dbReference type="SUPFAM" id="SSF53098">
    <property type="entry name" value="Ribonuclease H-like"/>
    <property type="match status" value="1"/>
</dbReference>
<keyword evidence="5" id="KW-0238">DNA-binding</keyword>
<accession>W1PRE6</accession>
<dbReference type="InterPro" id="IPR003656">
    <property type="entry name" value="Znf_BED"/>
</dbReference>
<dbReference type="InterPro" id="IPR008906">
    <property type="entry name" value="HATC_C_dom"/>
</dbReference>
<evidence type="ECO:0000256" key="6">
    <source>
        <dbReference type="ARBA" id="ARBA00023242"/>
    </source>
</evidence>
<evidence type="ECO:0000313" key="10">
    <source>
        <dbReference type="Proteomes" id="UP000017836"/>
    </source>
</evidence>
<evidence type="ECO:0000256" key="1">
    <source>
        <dbReference type="ARBA" id="ARBA00004123"/>
    </source>
</evidence>
<feature type="domain" description="BED-type" evidence="8">
    <location>
        <begin position="5"/>
        <end position="60"/>
    </location>
</feature>
<evidence type="ECO:0000256" key="5">
    <source>
        <dbReference type="ARBA" id="ARBA00023125"/>
    </source>
</evidence>
<dbReference type="Proteomes" id="UP000017836">
    <property type="component" value="Unassembled WGS sequence"/>
</dbReference>
<organism evidence="9 10">
    <name type="scientific">Amborella trichopoda</name>
    <dbReference type="NCBI Taxonomy" id="13333"/>
    <lineage>
        <taxon>Eukaryota</taxon>
        <taxon>Viridiplantae</taxon>
        <taxon>Streptophyta</taxon>
        <taxon>Embryophyta</taxon>
        <taxon>Tracheophyta</taxon>
        <taxon>Spermatophyta</taxon>
        <taxon>Magnoliopsida</taxon>
        <taxon>Amborellales</taxon>
        <taxon>Amborellaceae</taxon>
        <taxon>Amborella</taxon>
    </lineage>
</organism>
<comment type="subcellular location">
    <subcellularLocation>
        <location evidence="1">Nucleus</location>
    </subcellularLocation>
</comment>
<dbReference type="Pfam" id="PF05699">
    <property type="entry name" value="Dimer_Tnp_hAT"/>
    <property type="match status" value="1"/>
</dbReference>
<evidence type="ECO:0000256" key="2">
    <source>
        <dbReference type="ARBA" id="ARBA00022723"/>
    </source>
</evidence>
<dbReference type="EMBL" id="KI392614">
    <property type="protein sequence ID" value="ERN12602.1"/>
    <property type="molecule type" value="Genomic_DNA"/>
</dbReference>
<evidence type="ECO:0000259" key="8">
    <source>
        <dbReference type="PROSITE" id="PS50808"/>
    </source>
</evidence>
<dbReference type="AlphaFoldDB" id="W1PRE6"/>
<gene>
    <name evidence="9" type="ORF">AMTR_s00025p00224940</name>
</gene>
<keyword evidence="4" id="KW-0862">Zinc</keyword>
<reference evidence="10" key="1">
    <citation type="journal article" date="2013" name="Science">
        <title>The Amborella genome and the evolution of flowering plants.</title>
        <authorList>
            <consortium name="Amborella Genome Project"/>
        </authorList>
    </citation>
    <scope>NUCLEOTIDE SEQUENCE [LARGE SCALE GENOMIC DNA]</scope>
</reference>
<dbReference type="PROSITE" id="PS50808">
    <property type="entry name" value="ZF_BED"/>
    <property type="match status" value="1"/>
</dbReference>
<dbReference type="PANTHER" id="PTHR32166">
    <property type="entry name" value="OSJNBA0013A04.12 PROTEIN"/>
    <property type="match status" value="1"/>
</dbReference>
<dbReference type="GO" id="GO:0005634">
    <property type="term" value="C:nucleus"/>
    <property type="evidence" value="ECO:0007669"/>
    <property type="project" value="UniProtKB-SubCell"/>
</dbReference>
<dbReference type="HOGENOM" id="CLU_016471_3_1_1"/>
<keyword evidence="2" id="KW-0479">Metal-binding</keyword>
<proteinExistence type="predicted"/>
<keyword evidence="6" id="KW-0539">Nucleus</keyword>
<dbReference type="Gramene" id="ERN12602">
    <property type="protein sequence ID" value="ERN12602"/>
    <property type="gene ID" value="AMTR_s00025p00224940"/>
</dbReference>
<dbReference type="GO" id="GO:0003677">
    <property type="term" value="F:DNA binding"/>
    <property type="evidence" value="ECO:0007669"/>
    <property type="project" value="UniProtKB-KW"/>
</dbReference>
<dbReference type="OMA" id="QEATACK"/>
<dbReference type="GO" id="GO:0046983">
    <property type="term" value="F:protein dimerization activity"/>
    <property type="evidence" value="ECO:0007669"/>
    <property type="project" value="InterPro"/>
</dbReference>
<keyword evidence="10" id="KW-1185">Reference proteome</keyword>
<dbReference type="GO" id="GO:0008270">
    <property type="term" value="F:zinc ion binding"/>
    <property type="evidence" value="ECO:0007669"/>
    <property type="project" value="UniProtKB-KW"/>
</dbReference>
<evidence type="ECO:0000313" key="9">
    <source>
        <dbReference type="EMBL" id="ERN12602.1"/>
    </source>
</evidence>
<dbReference type="InterPro" id="IPR012337">
    <property type="entry name" value="RNaseH-like_sf"/>
</dbReference>
<evidence type="ECO:0000256" key="3">
    <source>
        <dbReference type="ARBA" id="ARBA00022771"/>
    </source>
</evidence>
<dbReference type="eggNOG" id="ENOG502RE1W">
    <property type="taxonomic scope" value="Eukaryota"/>
</dbReference>
<name>W1PRE6_AMBTC</name>
<dbReference type="PANTHER" id="PTHR32166:SF123">
    <property type="entry name" value="BED-TYPE DOMAIN-CONTAINING PROTEIN"/>
    <property type="match status" value="1"/>
</dbReference>